<dbReference type="InterPro" id="IPR006195">
    <property type="entry name" value="aa-tRNA-synth_II"/>
</dbReference>
<dbReference type="Gene3D" id="2.40.50.140">
    <property type="entry name" value="Nucleic acid-binding proteins"/>
    <property type="match status" value="1"/>
</dbReference>
<evidence type="ECO:0000259" key="9">
    <source>
        <dbReference type="PROSITE" id="PS50862"/>
    </source>
</evidence>
<dbReference type="Gene3D" id="3.30.930.10">
    <property type="entry name" value="Bira Bifunctional Protein, Domain 2"/>
    <property type="match status" value="1"/>
</dbReference>
<keyword evidence="10" id="KW-0012">Acyltransferase</keyword>
<feature type="transmembrane region" description="Helical" evidence="8">
    <location>
        <begin position="230"/>
        <end position="252"/>
    </location>
</feature>
<proteinExistence type="predicted"/>
<evidence type="ECO:0000256" key="2">
    <source>
        <dbReference type="ARBA" id="ARBA00022598"/>
    </source>
</evidence>
<dbReference type="NCBIfam" id="NF001756">
    <property type="entry name" value="PRK00484.1"/>
    <property type="match status" value="1"/>
</dbReference>
<feature type="transmembrane region" description="Helical" evidence="8">
    <location>
        <begin position="135"/>
        <end position="156"/>
    </location>
</feature>
<keyword evidence="3 8" id="KW-0812">Transmembrane</keyword>
<dbReference type="InterPro" id="IPR004364">
    <property type="entry name" value="Aa-tRNA-synt_II"/>
</dbReference>
<dbReference type="Pfam" id="PF09924">
    <property type="entry name" value="LPG_synthase_C"/>
    <property type="match status" value="1"/>
</dbReference>
<evidence type="ECO:0000256" key="4">
    <source>
        <dbReference type="ARBA" id="ARBA00022741"/>
    </source>
</evidence>
<comment type="subcellular location">
    <subcellularLocation>
        <location evidence="1">Membrane</location>
        <topology evidence="1">Multi-pass membrane protein</topology>
    </subcellularLocation>
</comment>
<dbReference type="CDD" id="cd04322">
    <property type="entry name" value="LysRS_N"/>
    <property type="match status" value="1"/>
</dbReference>
<dbReference type="InterPro" id="IPR045864">
    <property type="entry name" value="aa-tRNA-synth_II/BPL/LPL"/>
</dbReference>
<keyword evidence="10" id="KW-0808">Transferase</keyword>
<evidence type="ECO:0000313" key="10">
    <source>
        <dbReference type="EMBL" id="MDT3767514.1"/>
    </source>
</evidence>
<dbReference type="Pfam" id="PF00152">
    <property type="entry name" value="tRNA-synt_2"/>
    <property type="match status" value="1"/>
</dbReference>
<feature type="transmembrane region" description="Helical" evidence="8">
    <location>
        <begin position="86"/>
        <end position="115"/>
    </location>
</feature>
<sequence>MSKRQPSPIDNTFLRGKAVRVPQWIATVLYFAALWSALLLTGAFDTVPFNWVTLALFLLGLPSVSGLHVTVGLAVLAYLVSTRKRVGWWVLLGIQVVSLLGIAMAILIAVAPHLLASNTVENLDANALFDLPSELVVFVVLKVLCSAIITAWLLRIRRAFPGRIMPGSIIAALVVLAVGFLTAIATGSILWTLAGRPEPEGSSKHWIIGTAMGRYLTRLLTGEPSVGGPLWIRVVISTIMAITIVAALFVFLRGRRMPGRTMADDLKVRDLLARYGSDSLGYFATRADRSIVESADGEAVVSYAVALGVSIVGGDPIGARSSWADAITRWMSLCAHYGWVPAAMSVSEEGAKAFREAGFLVRLMGDEAVIHTRDFSLSKPSSKPLQQAVRRVQRAGVQIHAARQSDISSEIKEKIARAAQQYRVGDERGFTMALDRVVSPEDPSSRLVWATRPDGMIEAVLSFVPFGHHGLSLSHMRRYSGATNGVVEAMVVHLLRECADAGITQVSLNFAMFRKFFVQGEAVDARAFDRALYSIMRLASRFWQLESLYESNARYAPEWVPRYMCLPGIAEGSRVGLAAGVLEGFVPHLGRKRVVEWTPTREYLDAVHEIEATSVADVVPSQPEVQCVRAAKAHWLEERGMDPYPPGLPVPSSVTAVEQARALKVDTISDVETQAGGRVRYIRDHGGIVFVVLEQERVQIQAVFERSKAKYFDLLPGVQRGDVIRVEGYAMRTRTGEYSVSVRKWAMAAKAIRPVPHVGDVIDPSQRGRERVRYLLSNPDAVHLLQLRSKAVKRIREFMAEQGYCEVETPMLHPVQGGANARPFVTHINAYDADVFMRIAPELYLKRLAVAGMGAIYEMGRSFRNEGADATHNPEFTSLEAYRAGGDYTTMRTLTEQLIKAMATEMFGKPVAHRPADTPGVGPQTAATFEGQELHEFDLSKPWPVVRVYDAVSQAVGQRIETDTSVETLMELAKQHEVEMPPVRDHANLIGALYDDLVEAHTVHPTFYCDFPAETSPLTRKDTHNPALAQRWDLVAFGMEIGTAYTELTDPRDQRERFTMQSLAAAAGDPEAMSIDEAFLSDLELGLVPTGGLGLGVDRLCMMLTGVNIRPLLTFPFVKPK</sequence>
<keyword evidence="8" id="KW-0472">Membrane</keyword>
<dbReference type="InterPro" id="IPR044136">
    <property type="entry name" value="Lys-tRNA-ligase_II_N"/>
</dbReference>
<evidence type="ECO:0000256" key="1">
    <source>
        <dbReference type="ARBA" id="ARBA00004141"/>
    </source>
</evidence>
<evidence type="ECO:0000313" key="11">
    <source>
        <dbReference type="Proteomes" id="UP001247542"/>
    </source>
</evidence>
<keyword evidence="4" id="KW-0547">Nucleotide-binding</keyword>
<dbReference type="PRINTS" id="PR00982">
    <property type="entry name" value="TRNASYNTHLYS"/>
</dbReference>
<evidence type="ECO:0000256" key="3">
    <source>
        <dbReference type="ARBA" id="ARBA00022692"/>
    </source>
</evidence>
<dbReference type="EC" id="6.1.1.6" evidence="10"/>
<dbReference type="GO" id="GO:0050071">
    <property type="term" value="F:phosphatidylglycerol lysyltransferase activity"/>
    <property type="evidence" value="ECO:0007669"/>
    <property type="project" value="UniProtKB-EC"/>
</dbReference>
<dbReference type="EMBL" id="JASXSX010000001">
    <property type="protein sequence ID" value="MDT3767514.1"/>
    <property type="molecule type" value="Genomic_DNA"/>
</dbReference>
<evidence type="ECO:0000256" key="7">
    <source>
        <dbReference type="ARBA" id="ARBA00023146"/>
    </source>
</evidence>
<dbReference type="RefSeq" id="WP_313273133.1">
    <property type="nucleotide sequence ID" value="NZ_JASXSX010000001.1"/>
</dbReference>
<keyword evidence="6 8" id="KW-1133">Transmembrane helix</keyword>
<name>A0ABU3IAV7_9ACTO</name>
<dbReference type="SUPFAM" id="SSF55681">
    <property type="entry name" value="Class II aaRS and biotin synthetases"/>
    <property type="match status" value="1"/>
</dbReference>
<feature type="domain" description="Aminoacyl-transfer RNA synthetases class-II family profile" evidence="9">
    <location>
        <begin position="785"/>
        <end position="1120"/>
    </location>
</feature>
<feature type="transmembrane region" description="Helical" evidence="8">
    <location>
        <begin position="168"/>
        <end position="194"/>
    </location>
</feature>
<evidence type="ECO:0000256" key="8">
    <source>
        <dbReference type="SAM" id="Phobius"/>
    </source>
</evidence>
<keyword evidence="7" id="KW-0030">Aminoacyl-tRNA synthetase</keyword>
<dbReference type="EC" id="2.3.2.3" evidence="10"/>
<dbReference type="Pfam" id="PF16995">
    <property type="entry name" value="tRNA-synt_2_TM"/>
    <property type="match status" value="1"/>
</dbReference>
<gene>
    <name evidence="10" type="primary">lysX</name>
    <name evidence="10" type="ORF">QS713_05490</name>
</gene>
<dbReference type="PANTHER" id="PTHR42918:SF15">
    <property type="entry name" value="LYSINE--TRNA LIGASE, CHLOROPLASTIC_MITOCHONDRIAL"/>
    <property type="match status" value="1"/>
</dbReference>
<keyword evidence="2 10" id="KW-0436">Ligase</keyword>
<dbReference type="InterPro" id="IPR018149">
    <property type="entry name" value="Lys-tRNA-synth_II_C"/>
</dbReference>
<keyword evidence="11" id="KW-1185">Reference proteome</keyword>
<keyword evidence="5" id="KW-0067">ATP-binding</keyword>
<accession>A0ABU3IAV7</accession>
<reference evidence="10 11" key="1">
    <citation type="submission" date="2023-06" db="EMBL/GenBank/DDBJ databases">
        <title>Draft genome sequence of Gleimia hominis type strain CCUG 57540T.</title>
        <authorList>
            <person name="Salva-Serra F."/>
            <person name="Cardew S."/>
            <person name="Jensie Markopoulos S."/>
            <person name="Ohlen M."/>
            <person name="Inganas E."/>
            <person name="Svensson-Stadler L."/>
            <person name="Moore E.R.B."/>
        </authorList>
    </citation>
    <scope>NUCLEOTIDE SEQUENCE [LARGE SCALE GENOMIC DNA]</scope>
    <source>
        <strain evidence="10 11">CCUG 57540</strain>
    </source>
</reference>
<dbReference type="SUPFAM" id="SSF50249">
    <property type="entry name" value="Nucleic acid-binding proteins"/>
    <property type="match status" value="1"/>
</dbReference>
<protein>
    <submittedName>
        <fullName evidence="10">Bifunctional lysylphosphatidylglycerol synthetase/lysine--tRNA ligase LysX</fullName>
        <ecNumber evidence="10">2.3.2.3</ecNumber>
        <ecNumber evidence="10">6.1.1.6</ecNumber>
    </submittedName>
</protein>
<dbReference type="PANTHER" id="PTHR42918">
    <property type="entry name" value="LYSYL-TRNA SYNTHETASE"/>
    <property type="match status" value="1"/>
</dbReference>
<dbReference type="Proteomes" id="UP001247542">
    <property type="component" value="Unassembled WGS sequence"/>
</dbReference>
<dbReference type="InterPro" id="IPR031553">
    <property type="entry name" value="tRNA-synt_2_TM"/>
</dbReference>
<evidence type="ECO:0000256" key="6">
    <source>
        <dbReference type="ARBA" id="ARBA00022989"/>
    </source>
</evidence>
<dbReference type="Pfam" id="PF01336">
    <property type="entry name" value="tRNA_anti-codon"/>
    <property type="match status" value="1"/>
</dbReference>
<dbReference type="GO" id="GO:0004824">
    <property type="term" value="F:lysine-tRNA ligase activity"/>
    <property type="evidence" value="ECO:0007669"/>
    <property type="project" value="UniProtKB-EC"/>
</dbReference>
<dbReference type="InterPro" id="IPR004365">
    <property type="entry name" value="NA-bd_OB_tRNA"/>
</dbReference>
<feature type="transmembrane region" description="Helical" evidence="8">
    <location>
        <begin position="21"/>
        <end position="44"/>
    </location>
</feature>
<evidence type="ECO:0000256" key="5">
    <source>
        <dbReference type="ARBA" id="ARBA00022840"/>
    </source>
</evidence>
<feature type="transmembrane region" description="Helical" evidence="8">
    <location>
        <begin position="56"/>
        <end position="79"/>
    </location>
</feature>
<dbReference type="InterPro" id="IPR012340">
    <property type="entry name" value="NA-bd_OB-fold"/>
</dbReference>
<organism evidence="10 11">
    <name type="scientific">Gleimia hominis</name>
    <dbReference type="NCBI Taxonomy" id="595468"/>
    <lineage>
        <taxon>Bacteria</taxon>
        <taxon>Bacillati</taxon>
        <taxon>Actinomycetota</taxon>
        <taxon>Actinomycetes</taxon>
        <taxon>Actinomycetales</taxon>
        <taxon>Actinomycetaceae</taxon>
        <taxon>Gleimia</taxon>
    </lineage>
</organism>
<dbReference type="InterPro" id="IPR024320">
    <property type="entry name" value="LPG_synthase_C"/>
</dbReference>
<comment type="caution">
    <text evidence="10">The sequence shown here is derived from an EMBL/GenBank/DDBJ whole genome shotgun (WGS) entry which is preliminary data.</text>
</comment>
<dbReference type="NCBIfam" id="NF002821">
    <property type="entry name" value="PRK02983.1"/>
    <property type="match status" value="1"/>
</dbReference>
<dbReference type="PROSITE" id="PS50862">
    <property type="entry name" value="AA_TRNA_LIGASE_II"/>
    <property type="match status" value="1"/>
</dbReference>